<proteinExistence type="predicted"/>
<feature type="coiled-coil region" evidence="1">
    <location>
        <begin position="126"/>
        <end position="153"/>
    </location>
</feature>
<dbReference type="AlphaFoldDB" id="A0A9Q1JNK8"/>
<organism evidence="2 3">
    <name type="scientific">Carnegiea gigantea</name>
    <dbReference type="NCBI Taxonomy" id="171969"/>
    <lineage>
        <taxon>Eukaryota</taxon>
        <taxon>Viridiplantae</taxon>
        <taxon>Streptophyta</taxon>
        <taxon>Embryophyta</taxon>
        <taxon>Tracheophyta</taxon>
        <taxon>Spermatophyta</taxon>
        <taxon>Magnoliopsida</taxon>
        <taxon>eudicotyledons</taxon>
        <taxon>Gunneridae</taxon>
        <taxon>Pentapetalae</taxon>
        <taxon>Caryophyllales</taxon>
        <taxon>Cactineae</taxon>
        <taxon>Cactaceae</taxon>
        <taxon>Cactoideae</taxon>
        <taxon>Echinocereeae</taxon>
        <taxon>Carnegiea</taxon>
    </lineage>
</organism>
<keyword evidence="1" id="KW-0175">Coiled coil</keyword>
<dbReference type="EMBL" id="JAKOGI010001037">
    <property type="protein sequence ID" value="KAJ8428241.1"/>
    <property type="molecule type" value="Genomic_DNA"/>
</dbReference>
<comment type="caution">
    <text evidence="2">The sequence shown here is derived from an EMBL/GenBank/DDBJ whole genome shotgun (WGS) entry which is preliminary data.</text>
</comment>
<evidence type="ECO:0000313" key="2">
    <source>
        <dbReference type="EMBL" id="KAJ8428241.1"/>
    </source>
</evidence>
<evidence type="ECO:0000256" key="1">
    <source>
        <dbReference type="SAM" id="Coils"/>
    </source>
</evidence>
<dbReference type="Proteomes" id="UP001153076">
    <property type="component" value="Unassembled WGS sequence"/>
</dbReference>
<keyword evidence="3" id="KW-1185">Reference proteome</keyword>
<gene>
    <name evidence="2" type="ORF">Cgig2_025055</name>
</gene>
<accession>A0A9Q1JNK8</accession>
<reference evidence="2" key="1">
    <citation type="submission" date="2022-04" db="EMBL/GenBank/DDBJ databases">
        <title>Carnegiea gigantea Genome sequencing and assembly v2.</title>
        <authorList>
            <person name="Copetti D."/>
            <person name="Sanderson M.J."/>
            <person name="Burquez A."/>
            <person name="Wojciechowski M.F."/>
        </authorList>
    </citation>
    <scope>NUCLEOTIDE SEQUENCE</scope>
    <source>
        <strain evidence="2">SGP5-SGP5p</strain>
        <tissue evidence="2">Aerial part</tissue>
    </source>
</reference>
<evidence type="ECO:0000313" key="3">
    <source>
        <dbReference type="Proteomes" id="UP001153076"/>
    </source>
</evidence>
<name>A0A9Q1JNK8_9CARY</name>
<protein>
    <submittedName>
        <fullName evidence="2">Uncharacterized protein</fullName>
    </submittedName>
</protein>
<sequence length="341" mass="38435">MANDLCLTHYACPQKLEGYKRENRTQPYHVLFPEPRLLHYVIKQLNLKSKALNIPPYTPLPQALATCGKSTLIWGQKWTYYIRICVYLVESASWCQTCHHIQRHIPELTPAEVTELKVKSLEHPSLHTIATNIDSLREEYANLRTKVDLLHSDMGLLRSKVDELICLTSLVHHSSKLAIPFKQSDLNRAKGVYLVSLVKTVPITINHSFLKTVFSLKFTDPAPPSLTRKMAKDLGWIHISELTPAEATELKVQSPEHPPLHTIAANIDSLREEHADLGTKVDLLNSDMGLLGRKVDELIHLTTLVHHGAKLAIPFKQSDLDRASTAADHLIQSSSPHPHFT</sequence>
<dbReference type="OrthoDB" id="1300216at2759"/>